<dbReference type="InterPro" id="IPR011701">
    <property type="entry name" value="MFS"/>
</dbReference>
<keyword evidence="5 6" id="KW-0472">Membrane</keyword>
<feature type="transmembrane region" description="Helical" evidence="6">
    <location>
        <begin position="62"/>
        <end position="83"/>
    </location>
</feature>
<dbReference type="PROSITE" id="PS50850">
    <property type="entry name" value="MFS"/>
    <property type="match status" value="1"/>
</dbReference>
<keyword evidence="4 6" id="KW-1133">Transmembrane helix</keyword>
<dbReference type="Pfam" id="PF07690">
    <property type="entry name" value="MFS_1"/>
    <property type="match status" value="1"/>
</dbReference>
<dbReference type="CDD" id="cd17325">
    <property type="entry name" value="MFS_MdtG_SLC18_like"/>
    <property type="match status" value="1"/>
</dbReference>
<dbReference type="InterPro" id="IPR050930">
    <property type="entry name" value="MFS_Vesicular_Transporter"/>
</dbReference>
<dbReference type="Proteomes" id="UP001211065">
    <property type="component" value="Unassembled WGS sequence"/>
</dbReference>
<evidence type="ECO:0000259" key="7">
    <source>
        <dbReference type="PROSITE" id="PS50850"/>
    </source>
</evidence>
<dbReference type="InterPro" id="IPR020846">
    <property type="entry name" value="MFS_dom"/>
</dbReference>
<dbReference type="Gene3D" id="1.20.1250.20">
    <property type="entry name" value="MFS general substrate transporter like domains"/>
    <property type="match status" value="1"/>
</dbReference>
<dbReference type="InterPro" id="IPR036259">
    <property type="entry name" value="MFS_trans_sf"/>
</dbReference>
<feature type="transmembrane region" description="Helical" evidence="6">
    <location>
        <begin position="193"/>
        <end position="212"/>
    </location>
</feature>
<feature type="transmembrane region" description="Helical" evidence="6">
    <location>
        <begin position="158"/>
        <end position="181"/>
    </location>
</feature>
<accession>A0AAD5TXL1</accession>
<feature type="transmembrane region" description="Helical" evidence="6">
    <location>
        <begin position="224"/>
        <end position="243"/>
    </location>
</feature>
<evidence type="ECO:0000256" key="2">
    <source>
        <dbReference type="ARBA" id="ARBA00022448"/>
    </source>
</evidence>
<proteinExistence type="predicted"/>
<feature type="domain" description="Major facilitator superfamily (MFS) profile" evidence="7">
    <location>
        <begin position="1"/>
        <end position="294"/>
    </location>
</feature>
<dbReference type="AlphaFoldDB" id="A0AAD5TXL1"/>
<dbReference type="PANTHER" id="PTHR23506">
    <property type="entry name" value="GH10249P"/>
    <property type="match status" value="1"/>
</dbReference>
<organism evidence="8 9">
    <name type="scientific">Clydaea vesicula</name>
    <dbReference type="NCBI Taxonomy" id="447962"/>
    <lineage>
        <taxon>Eukaryota</taxon>
        <taxon>Fungi</taxon>
        <taxon>Fungi incertae sedis</taxon>
        <taxon>Chytridiomycota</taxon>
        <taxon>Chytridiomycota incertae sedis</taxon>
        <taxon>Chytridiomycetes</taxon>
        <taxon>Lobulomycetales</taxon>
        <taxon>Lobulomycetaceae</taxon>
        <taxon>Clydaea</taxon>
    </lineage>
</organism>
<comment type="caution">
    <text evidence="8">The sequence shown here is derived from an EMBL/GenBank/DDBJ whole genome shotgun (WGS) entry which is preliminary data.</text>
</comment>
<evidence type="ECO:0000313" key="8">
    <source>
        <dbReference type="EMBL" id="KAJ3200778.1"/>
    </source>
</evidence>
<sequence length="294" mass="31744">MLIGMLGLAVATVLFAYGQNFLQLLLARMGQGVAGGVSWTIGLCMIADIYPSHQLGEVMSRVLSFNTLGFLVGPPIGGLLFTYFSAETPYLFCAALALIDLFARLFIKPSKIKKEHLAEEVDVTTALLDESNNNSQTQNNLVLKKPASIIQLMKDPQLIVTCMIVLIGATIFSGIEPTLPIFLETKFFLEPNLIGVIFCCIIVPNMISSLIFGKLSDKFGRKNISFIGLILNGLAAPLVGYSFDLPSLIIFLGLFGITTAIIMTPTLAEMAEIVERLGGGANASVYALYNVSYS</sequence>
<keyword evidence="9" id="KW-1185">Reference proteome</keyword>
<comment type="subcellular location">
    <subcellularLocation>
        <location evidence="1">Membrane</location>
        <topology evidence="1">Multi-pass membrane protein</topology>
    </subcellularLocation>
</comment>
<dbReference type="PANTHER" id="PTHR23506:SF23">
    <property type="entry name" value="GH10249P"/>
    <property type="match status" value="1"/>
</dbReference>
<evidence type="ECO:0000256" key="5">
    <source>
        <dbReference type="ARBA" id="ARBA00023136"/>
    </source>
</evidence>
<protein>
    <recommendedName>
        <fullName evidence="7">Major facilitator superfamily (MFS) profile domain-containing protein</fullName>
    </recommendedName>
</protein>
<dbReference type="EMBL" id="JADGJW010001839">
    <property type="protein sequence ID" value="KAJ3200778.1"/>
    <property type="molecule type" value="Genomic_DNA"/>
</dbReference>
<dbReference type="SUPFAM" id="SSF103473">
    <property type="entry name" value="MFS general substrate transporter"/>
    <property type="match status" value="1"/>
</dbReference>
<evidence type="ECO:0000256" key="1">
    <source>
        <dbReference type="ARBA" id="ARBA00004141"/>
    </source>
</evidence>
<feature type="non-terminal residue" evidence="8">
    <location>
        <position position="294"/>
    </location>
</feature>
<name>A0AAD5TXL1_9FUNG</name>
<evidence type="ECO:0000313" key="9">
    <source>
        <dbReference type="Proteomes" id="UP001211065"/>
    </source>
</evidence>
<evidence type="ECO:0000256" key="4">
    <source>
        <dbReference type="ARBA" id="ARBA00022989"/>
    </source>
</evidence>
<feature type="transmembrane region" description="Helical" evidence="6">
    <location>
        <begin position="249"/>
        <end position="268"/>
    </location>
</feature>
<evidence type="ECO:0000256" key="6">
    <source>
        <dbReference type="SAM" id="Phobius"/>
    </source>
</evidence>
<dbReference type="GO" id="GO:0016020">
    <property type="term" value="C:membrane"/>
    <property type="evidence" value="ECO:0007669"/>
    <property type="project" value="UniProtKB-SubCell"/>
</dbReference>
<gene>
    <name evidence="8" type="ORF">HK099_002517</name>
</gene>
<keyword evidence="3 6" id="KW-0812">Transmembrane</keyword>
<keyword evidence="2" id="KW-0813">Transport</keyword>
<evidence type="ECO:0000256" key="3">
    <source>
        <dbReference type="ARBA" id="ARBA00022692"/>
    </source>
</evidence>
<reference evidence="8" key="1">
    <citation type="submission" date="2020-05" db="EMBL/GenBank/DDBJ databases">
        <title>Phylogenomic resolution of chytrid fungi.</title>
        <authorList>
            <person name="Stajich J.E."/>
            <person name="Amses K."/>
            <person name="Simmons R."/>
            <person name="Seto K."/>
            <person name="Myers J."/>
            <person name="Bonds A."/>
            <person name="Quandt C.A."/>
            <person name="Barry K."/>
            <person name="Liu P."/>
            <person name="Grigoriev I."/>
            <person name="Longcore J.E."/>
            <person name="James T.Y."/>
        </authorList>
    </citation>
    <scope>NUCLEOTIDE SEQUENCE</scope>
    <source>
        <strain evidence="8">JEL0476</strain>
    </source>
</reference>
<dbReference type="GO" id="GO:0022857">
    <property type="term" value="F:transmembrane transporter activity"/>
    <property type="evidence" value="ECO:0007669"/>
    <property type="project" value="InterPro"/>
</dbReference>
<feature type="transmembrane region" description="Helical" evidence="6">
    <location>
        <begin position="89"/>
        <end position="107"/>
    </location>
</feature>